<accession>A0AAD3D8X9</accession>
<feature type="chain" id="PRO_5042141536" description="C2 domain-containing protein" evidence="1">
    <location>
        <begin position="21"/>
        <end position="177"/>
    </location>
</feature>
<name>A0AAD3D8X9_9STRA</name>
<dbReference type="Gene3D" id="2.60.40.150">
    <property type="entry name" value="C2 domain"/>
    <property type="match status" value="1"/>
</dbReference>
<evidence type="ECO:0000259" key="2">
    <source>
        <dbReference type="Pfam" id="PF00168"/>
    </source>
</evidence>
<dbReference type="InterPro" id="IPR035892">
    <property type="entry name" value="C2_domain_sf"/>
</dbReference>
<evidence type="ECO:0000256" key="1">
    <source>
        <dbReference type="SAM" id="SignalP"/>
    </source>
</evidence>
<dbReference type="EMBL" id="BLLK01000069">
    <property type="protein sequence ID" value="GFH59923.1"/>
    <property type="molecule type" value="Genomic_DNA"/>
</dbReference>
<reference evidence="3 4" key="1">
    <citation type="journal article" date="2021" name="Sci. Rep.">
        <title>The genome of the diatom Chaetoceros tenuissimus carries an ancient integrated fragment of an extant virus.</title>
        <authorList>
            <person name="Hongo Y."/>
            <person name="Kimura K."/>
            <person name="Takaki Y."/>
            <person name="Yoshida Y."/>
            <person name="Baba S."/>
            <person name="Kobayashi G."/>
            <person name="Nagasaki K."/>
            <person name="Hano T."/>
            <person name="Tomaru Y."/>
        </authorList>
    </citation>
    <scope>NUCLEOTIDE SEQUENCE [LARGE SCALE GENOMIC DNA]</scope>
    <source>
        <strain evidence="3 4">NIES-3715</strain>
    </source>
</reference>
<feature type="domain" description="C2" evidence="2">
    <location>
        <begin position="59"/>
        <end position="134"/>
    </location>
</feature>
<keyword evidence="1" id="KW-0732">Signal</keyword>
<proteinExistence type="predicted"/>
<dbReference type="InterPro" id="IPR000008">
    <property type="entry name" value="C2_dom"/>
</dbReference>
<protein>
    <recommendedName>
        <fullName evidence="2">C2 domain-containing protein</fullName>
    </recommendedName>
</protein>
<organism evidence="3 4">
    <name type="scientific">Chaetoceros tenuissimus</name>
    <dbReference type="NCBI Taxonomy" id="426638"/>
    <lineage>
        <taxon>Eukaryota</taxon>
        <taxon>Sar</taxon>
        <taxon>Stramenopiles</taxon>
        <taxon>Ochrophyta</taxon>
        <taxon>Bacillariophyta</taxon>
        <taxon>Coscinodiscophyceae</taxon>
        <taxon>Chaetocerotophycidae</taxon>
        <taxon>Chaetocerotales</taxon>
        <taxon>Chaetocerotaceae</taxon>
        <taxon>Chaetoceros</taxon>
    </lineage>
</organism>
<evidence type="ECO:0000313" key="4">
    <source>
        <dbReference type="Proteomes" id="UP001054902"/>
    </source>
</evidence>
<feature type="signal peptide" evidence="1">
    <location>
        <begin position="1"/>
        <end position="20"/>
    </location>
</feature>
<evidence type="ECO:0000313" key="3">
    <source>
        <dbReference type="EMBL" id="GFH59923.1"/>
    </source>
</evidence>
<keyword evidence="4" id="KW-1185">Reference proteome</keyword>
<gene>
    <name evidence="3" type="ORF">CTEN210_16399</name>
</gene>
<dbReference type="Pfam" id="PF00168">
    <property type="entry name" value="C2"/>
    <property type="match status" value="1"/>
</dbReference>
<dbReference type="AlphaFoldDB" id="A0AAD3D8X9"/>
<sequence>MIKTNLILSLLLLLLVCSEAWVSSIKNLKSVWVKRPHKGPECVIEIVGVDLDIKANRRLDFFTKPDLMVECTHSRWERKTQIEGNTFNPRFAWKAKIPHKKNKGFTFTVYDCNVLEKNEVVGRVFLSPDEVEQMQSEIDDGSRILSLGHGIGQMKVRISPTPEDLEQTYTNSTEDVI</sequence>
<dbReference type="SUPFAM" id="SSF49562">
    <property type="entry name" value="C2 domain (Calcium/lipid-binding domain, CaLB)"/>
    <property type="match status" value="1"/>
</dbReference>
<dbReference type="Proteomes" id="UP001054902">
    <property type="component" value="Unassembled WGS sequence"/>
</dbReference>
<comment type="caution">
    <text evidence="3">The sequence shown here is derived from an EMBL/GenBank/DDBJ whole genome shotgun (WGS) entry which is preliminary data.</text>
</comment>